<dbReference type="Proteomes" id="UP001487740">
    <property type="component" value="Unassembled WGS sequence"/>
</dbReference>
<dbReference type="EMBL" id="JARAKH010000002">
    <property type="protein sequence ID" value="KAK8406893.1"/>
    <property type="molecule type" value="Genomic_DNA"/>
</dbReference>
<proteinExistence type="predicted"/>
<dbReference type="AlphaFoldDB" id="A0AAW0V5V8"/>
<comment type="caution">
    <text evidence="2">The sequence shown here is derived from an EMBL/GenBank/DDBJ whole genome shotgun (WGS) entry which is preliminary data.</text>
</comment>
<protein>
    <recommendedName>
        <fullName evidence="4">Secreted protein</fullName>
    </recommendedName>
</protein>
<reference evidence="2 3" key="1">
    <citation type="submission" date="2023-03" db="EMBL/GenBank/DDBJ databases">
        <title>High-quality genome of Scylla paramamosain provides insights in environmental adaptation.</title>
        <authorList>
            <person name="Zhang L."/>
        </authorList>
    </citation>
    <scope>NUCLEOTIDE SEQUENCE [LARGE SCALE GENOMIC DNA]</scope>
    <source>
        <strain evidence="2">LZ_2023a</strain>
        <tissue evidence="2">Muscle</tissue>
    </source>
</reference>
<evidence type="ECO:0000313" key="3">
    <source>
        <dbReference type="Proteomes" id="UP001487740"/>
    </source>
</evidence>
<feature type="region of interest" description="Disordered" evidence="1">
    <location>
        <begin position="30"/>
        <end position="68"/>
    </location>
</feature>
<evidence type="ECO:0008006" key="4">
    <source>
        <dbReference type="Google" id="ProtNLM"/>
    </source>
</evidence>
<evidence type="ECO:0000313" key="2">
    <source>
        <dbReference type="EMBL" id="KAK8406893.1"/>
    </source>
</evidence>
<organism evidence="2 3">
    <name type="scientific">Scylla paramamosain</name>
    <name type="common">Mud crab</name>
    <dbReference type="NCBI Taxonomy" id="85552"/>
    <lineage>
        <taxon>Eukaryota</taxon>
        <taxon>Metazoa</taxon>
        <taxon>Ecdysozoa</taxon>
        <taxon>Arthropoda</taxon>
        <taxon>Crustacea</taxon>
        <taxon>Multicrustacea</taxon>
        <taxon>Malacostraca</taxon>
        <taxon>Eumalacostraca</taxon>
        <taxon>Eucarida</taxon>
        <taxon>Decapoda</taxon>
        <taxon>Pleocyemata</taxon>
        <taxon>Brachyura</taxon>
        <taxon>Eubrachyura</taxon>
        <taxon>Portunoidea</taxon>
        <taxon>Portunidae</taxon>
        <taxon>Portuninae</taxon>
        <taxon>Scylla</taxon>
    </lineage>
</organism>
<name>A0AAW0V5V8_SCYPA</name>
<gene>
    <name evidence="2" type="ORF">O3P69_007448</name>
</gene>
<feature type="compositionally biased region" description="Polar residues" evidence="1">
    <location>
        <begin position="32"/>
        <end position="42"/>
    </location>
</feature>
<evidence type="ECO:0000256" key="1">
    <source>
        <dbReference type="SAM" id="MobiDB-lite"/>
    </source>
</evidence>
<sequence length="89" mass="9466">MAGRSRSGLAAVVRIVLPAPRTGLTQRLAGSRWQTSTTVKGRSSSSSSLVCMPQDASYPQRPDRSRSEFQSNILVIGRVNGKTSSNASS</sequence>
<keyword evidence="3" id="KW-1185">Reference proteome</keyword>
<accession>A0AAW0V5V8</accession>